<name>A0AAV5TSG7_9BILA</name>
<evidence type="ECO:0000313" key="3">
    <source>
        <dbReference type="Proteomes" id="UP001432027"/>
    </source>
</evidence>
<dbReference type="Proteomes" id="UP001432027">
    <property type="component" value="Unassembled WGS sequence"/>
</dbReference>
<gene>
    <name evidence="2" type="ORF">PENTCL1PPCAC_19496</name>
</gene>
<protein>
    <recommendedName>
        <fullName evidence="4">G protein-coupled receptor</fullName>
    </recommendedName>
</protein>
<reference evidence="2" key="1">
    <citation type="submission" date="2023-10" db="EMBL/GenBank/DDBJ databases">
        <title>Genome assembly of Pristionchus species.</title>
        <authorList>
            <person name="Yoshida K."/>
            <person name="Sommer R.J."/>
        </authorList>
    </citation>
    <scope>NUCLEOTIDE SEQUENCE</scope>
    <source>
        <strain evidence="2">RS0144</strain>
    </source>
</reference>
<proteinExistence type="predicted"/>
<keyword evidence="3" id="KW-1185">Reference proteome</keyword>
<accession>A0AAV5TSG7</accession>
<dbReference type="AlphaFoldDB" id="A0AAV5TSG7"/>
<keyword evidence="1" id="KW-1133">Transmembrane helix</keyword>
<feature type="transmembrane region" description="Helical" evidence="1">
    <location>
        <begin position="6"/>
        <end position="25"/>
    </location>
</feature>
<feature type="transmembrane region" description="Helical" evidence="1">
    <location>
        <begin position="37"/>
        <end position="62"/>
    </location>
</feature>
<evidence type="ECO:0008006" key="4">
    <source>
        <dbReference type="Google" id="ProtNLM"/>
    </source>
</evidence>
<keyword evidence="1" id="KW-0472">Membrane</keyword>
<organism evidence="2 3">
    <name type="scientific">Pristionchus entomophagus</name>
    <dbReference type="NCBI Taxonomy" id="358040"/>
    <lineage>
        <taxon>Eukaryota</taxon>
        <taxon>Metazoa</taxon>
        <taxon>Ecdysozoa</taxon>
        <taxon>Nematoda</taxon>
        <taxon>Chromadorea</taxon>
        <taxon>Rhabditida</taxon>
        <taxon>Rhabditina</taxon>
        <taxon>Diplogasteromorpha</taxon>
        <taxon>Diplogasteroidea</taxon>
        <taxon>Neodiplogasteridae</taxon>
        <taxon>Pristionchus</taxon>
    </lineage>
</organism>
<evidence type="ECO:0000313" key="2">
    <source>
        <dbReference type="EMBL" id="GMS97321.1"/>
    </source>
</evidence>
<comment type="caution">
    <text evidence="2">The sequence shown here is derived from an EMBL/GenBank/DDBJ whole genome shotgun (WGS) entry which is preliminary data.</text>
</comment>
<keyword evidence="1" id="KW-0812">Transmembrane</keyword>
<feature type="non-terminal residue" evidence="2">
    <location>
        <position position="1"/>
    </location>
</feature>
<dbReference type="EMBL" id="BTSX01000004">
    <property type="protein sequence ID" value="GMS97321.1"/>
    <property type="molecule type" value="Genomic_DNA"/>
</dbReference>
<evidence type="ECO:0000256" key="1">
    <source>
        <dbReference type="SAM" id="Phobius"/>
    </source>
</evidence>
<sequence>FIVGMVLITAMWQLTPAPCIFQYLSLSKALGNKHRSLSSNIMIFFSFAPSIIMMTFSAIWAFDFIPTPQFEKKIIEITHQFYNYSNNEVEVSFAYGLTFNPDSSNPTHSQR</sequence>